<dbReference type="AlphaFoldDB" id="A0A0A8YWT1"/>
<sequence length="64" mass="7303">MENVTQEHSLHYPLLRCWVFFSRGNIRCISLLWCTYAQTQSHPLDLIEAAQVGGEIYSLPLGPV</sequence>
<organism evidence="1">
    <name type="scientific">Arundo donax</name>
    <name type="common">Giant reed</name>
    <name type="synonym">Donax arundinaceus</name>
    <dbReference type="NCBI Taxonomy" id="35708"/>
    <lineage>
        <taxon>Eukaryota</taxon>
        <taxon>Viridiplantae</taxon>
        <taxon>Streptophyta</taxon>
        <taxon>Embryophyta</taxon>
        <taxon>Tracheophyta</taxon>
        <taxon>Spermatophyta</taxon>
        <taxon>Magnoliopsida</taxon>
        <taxon>Liliopsida</taxon>
        <taxon>Poales</taxon>
        <taxon>Poaceae</taxon>
        <taxon>PACMAD clade</taxon>
        <taxon>Arundinoideae</taxon>
        <taxon>Arundineae</taxon>
        <taxon>Arundo</taxon>
    </lineage>
</organism>
<evidence type="ECO:0000313" key="1">
    <source>
        <dbReference type="EMBL" id="JAD28960.1"/>
    </source>
</evidence>
<reference evidence="1" key="2">
    <citation type="journal article" date="2015" name="Data Brief">
        <title>Shoot transcriptome of the giant reed, Arundo donax.</title>
        <authorList>
            <person name="Barrero R.A."/>
            <person name="Guerrero F.D."/>
            <person name="Moolhuijzen P."/>
            <person name="Goolsby J.A."/>
            <person name="Tidwell J."/>
            <person name="Bellgard S.E."/>
            <person name="Bellgard M.I."/>
        </authorList>
    </citation>
    <scope>NUCLEOTIDE SEQUENCE</scope>
    <source>
        <tissue evidence="1">Shoot tissue taken approximately 20 cm above the soil surface</tissue>
    </source>
</reference>
<protein>
    <submittedName>
        <fullName evidence="1">Uncharacterized protein</fullName>
    </submittedName>
</protein>
<reference evidence="1" key="1">
    <citation type="submission" date="2014-09" db="EMBL/GenBank/DDBJ databases">
        <authorList>
            <person name="Magalhaes I.L.F."/>
            <person name="Oliveira U."/>
            <person name="Santos F.R."/>
            <person name="Vidigal T.H.D.A."/>
            <person name="Brescovit A.D."/>
            <person name="Santos A.J."/>
        </authorList>
    </citation>
    <scope>NUCLEOTIDE SEQUENCE</scope>
    <source>
        <tissue evidence="1">Shoot tissue taken approximately 20 cm above the soil surface</tissue>
    </source>
</reference>
<accession>A0A0A8YWT1</accession>
<proteinExistence type="predicted"/>
<dbReference type="EMBL" id="GBRH01268935">
    <property type="protein sequence ID" value="JAD28960.1"/>
    <property type="molecule type" value="Transcribed_RNA"/>
</dbReference>
<name>A0A0A8YWT1_ARUDO</name>